<dbReference type="InterPro" id="IPR043425">
    <property type="entry name" value="NusG-like"/>
</dbReference>
<dbReference type="Pfam" id="PF02357">
    <property type="entry name" value="NusG"/>
    <property type="match status" value="1"/>
</dbReference>
<keyword evidence="1" id="KW-0889">Transcription antitermination</keyword>
<organism evidence="5">
    <name type="scientific">uncultured Desulfobacteraceae bacterium</name>
    <dbReference type="NCBI Taxonomy" id="218296"/>
    <lineage>
        <taxon>Bacteria</taxon>
        <taxon>Pseudomonadati</taxon>
        <taxon>Thermodesulfobacteriota</taxon>
        <taxon>Desulfobacteria</taxon>
        <taxon>Desulfobacterales</taxon>
        <taxon>Desulfobacteraceae</taxon>
        <taxon>environmental samples</taxon>
    </lineage>
</organism>
<feature type="domain" description="NusG-like N-terminal" evidence="4">
    <location>
        <begin position="7"/>
        <end position="106"/>
    </location>
</feature>
<evidence type="ECO:0000256" key="3">
    <source>
        <dbReference type="ARBA" id="ARBA00023163"/>
    </source>
</evidence>
<dbReference type="PANTHER" id="PTHR30265:SF4">
    <property type="entry name" value="KOW MOTIF FAMILY PROTEIN, EXPRESSED"/>
    <property type="match status" value="1"/>
</dbReference>
<proteinExistence type="predicted"/>
<evidence type="ECO:0000256" key="1">
    <source>
        <dbReference type="ARBA" id="ARBA00022814"/>
    </source>
</evidence>
<evidence type="ECO:0000259" key="4">
    <source>
        <dbReference type="SMART" id="SM00738"/>
    </source>
</evidence>
<dbReference type="GO" id="GO:0006354">
    <property type="term" value="P:DNA-templated transcription elongation"/>
    <property type="evidence" value="ECO:0007669"/>
    <property type="project" value="InterPro"/>
</dbReference>
<sequence length="175" mass="19090">MGKTGLSRSWHVIYTRSRFENVVLEGLRGKSMEAFLPRITVSRRRRDRRVALQVPMFPGYLFVKTDMAPSEHLEIKKTVGVVTLVGNAGGPIPVPDHAVESLQIMARADSGVATGRAVRAGSRVMVVGGPFAGVEGALVRRKGKGRVIVNIDPLDRFAGVEIDMDDIEVLPDMGR</sequence>
<dbReference type="InterPro" id="IPR036735">
    <property type="entry name" value="NGN_dom_sf"/>
</dbReference>
<keyword evidence="2" id="KW-0805">Transcription regulation</keyword>
<dbReference type="PANTHER" id="PTHR30265">
    <property type="entry name" value="RHO-INTERACTING TRANSCRIPTION TERMINATION FACTOR NUSG"/>
    <property type="match status" value="1"/>
</dbReference>
<dbReference type="Gene3D" id="3.30.70.940">
    <property type="entry name" value="NusG, N-terminal domain"/>
    <property type="match status" value="1"/>
</dbReference>
<keyword evidence="3" id="KW-0804">Transcription</keyword>
<name>A0A484HGD3_9BACT</name>
<dbReference type="SMART" id="SM00738">
    <property type="entry name" value="NGN"/>
    <property type="match status" value="1"/>
</dbReference>
<dbReference type="AlphaFoldDB" id="A0A484HGD3"/>
<dbReference type="SUPFAM" id="SSF50104">
    <property type="entry name" value="Translation proteins SH3-like domain"/>
    <property type="match status" value="1"/>
</dbReference>
<evidence type="ECO:0000313" key="5">
    <source>
        <dbReference type="EMBL" id="VEN74270.1"/>
    </source>
</evidence>
<dbReference type="InterPro" id="IPR006645">
    <property type="entry name" value="NGN-like_dom"/>
</dbReference>
<evidence type="ECO:0000256" key="2">
    <source>
        <dbReference type="ARBA" id="ARBA00023015"/>
    </source>
</evidence>
<dbReference type="SUPFAM" id="SSF82679">
    <property type="entry name" value="N-utilization substance G protein NusG, N-terminal domain"/>
    <property type="match status" value="1"/>
</dbReference>
<reference evidence="5" key="1">
    <citation type="submission" date="2019-01" db="EMBL/GenBank/DDBJ databases">
        <authorList>
            <consortium name="Genoscope - CEA"/>
            <person name="William W."/>
        </authorList>
    </citation>
    <scope>NUCLEOTIDE SEQUENCE</scope>
    <source>
        <strain evidence="5">CR-1</strain>
    </source>
</reference>
<dbReference type="GO" id="GO:0031564">
    <property type="term" value="P:transcription antitermination"/>
    <property type="evidence" value="ECO:0007669"/>
    <property type="project" value="UniProtKB-KW"/>
</dbReference>
<dbReference type="InterPro" id="IPR008991">
    <property type="entry name" value="Translation_prot_SH3-like_sf"/>
</dbReference>
<gene>
    <name evidence="5" type="ORF">EPICR_30205</name>
</gene>
<dbReference type="EMBL" id="CAACVI010000023">
    <property type="protein sequence ID" value="VEN74270.1"/>
    <property type="molecule type" value="Genomic_DNA"/>
</dbReference>
<accession>A0A484HGD3</accession>
<dbReference type="NCBIfam" id="NF033644">
    <property type="entry name" value="antiterm_UpxY"/>
    <property type="match status" value="1"/>
</dbReference>
<protein>
    <submittedName>
        <fullName evidence="5">Transcriptional antiterminator</fullName>
    </submittedName>
</protein>